<evidence type="ECO:0000313" key="8">
    <source>
        <dbReference type="EMBL" id="MFC3194189.1"/>
    </source>
</evidence>
<evidence type="ECO:0000256" key="5">
    <source>
        <dbReference type="ARBA" id="ARBA00022692"/>
    </source>
</evidence>
<dbReference type="InterPro" id="IPR051906">
    <property type="entry name" value="TolC-like"/>
</dbReference>
<keyword evidence="3" id="KW-0813">Transport</keyword>
<evidence type="ECO:0000313" key="9">
    <source>
        <dbReference type="Proteomes" id="UP001595533"/>
    </source>
</evidence>
<proteinExistence type="inferred from homology"/>
<comment type="caution">
    <text evidence="8">The sequence shown here is derived from an EMBL/GenBank/DDBJ whole genome shotgun (WGS) entry which is preliminary data.</text>
</comment>
<reference evidence="9" key="1">
    <citation type="journal article" date="2019" name="Int. J. Syst. Evol. Microbiol.">
        <title>The Global Catalogue of Microorganisms (GCM) 10K type strain sequencing project: providing services to taxonomists for standard genome sequencing and annotation.</title>
        <authorList>
            <consortium name="The Broad Institute Genomics Platform"/>
            <consortium name="The Broad Institute Genome Sequencing Center for Infectious Disease"/>
            <person name="Wu L."/>
            <person name="Ma J."/>
        </authorList>
    </citation>
    <scope>NUCLEOTIDE SEQUENCE [LARGE SCALE GENOMIC DNA]</scope>
    <source>
        <strain evidence="9">KCTC 42953</strain>
    </source>
</reference>
<name>A0ABV7JBD4_9GAMM</name>
<keyword evidence="9" id="KW-1185">Reference proteome</keyword>
<dbReference type="EMBL" id="JBHRTS010000004">
    <property type="protein sequence ID" value="MFC3194189.1"/>
    <property type="molecule type" value="Genomic_DNA"/>
</dbReference>
<organism evidence="8 9">
    <name type="scientific">Marinicella sediminis</name>
    <dbReference type="NCBI Taxonomy" id="1792834"/>
    <lineage>
        <taxon>Bacteria</taxon>
        <taxon>Pseudomonadati</taxon>
        <taxon>Pseudomonadota</taxon>
        <taxon>Gammaproteobacteria</taxon>
        <taxon>Lysobacterales</taxon>
        <taxon>Marinicellaceae</taxon>
        <taxon>Marinicella</taxon>
    </lineage>
</organism>
<dbReference type="Gene3D" id="3.40.50.2300">
    <property type="match status" value="2"/>
</dbReference>
<dbReference type="Pfam" id="PF02321">
    <property type="entry name" value="OEP"/>
    <property type="match status" value="2"/>
</dbReference>
<dbReference type="SUPFAM" id="SSF56954">
    <property type="entry name" value="Outer membrane efflux proteins (OEP)"/>
    <property type="match status" value="1"/>
</dbReference>
<evidence type="ECO:0000256" key="6">
    <source>
        <dbReference type="ARBA" id="ARBA00023136"/>
    </source>
</evidence>
<accession>A0ABV7JBD4</accession>
<keyword evidence="7" id="KW-0998">Cell outer membrane</keyword>
<keyword evidence="5" id="KW-0812">Transmembrane</keyword>
<keyword evidence="4" id="KW-1134">Transmembrane beta strand</keyword>
<sequence>MKRKAWLFMGMLFLGEWTMAKTITIGFMLDNQTTQTNQLLTQLQQEITAVVGEDADLYFPEERVFINHFQLSTAEQQYQQLMSSDVDLIIAFGVITSQVVSRQTIHQKPTILFGAINQDYNDLDIARATSGIDNFTYLIESESFTNDLEKLKQLTHFKTVGVAVDGGIVEFLDTQRVFGQALEGLNADHKIIPFRSVDDLLSQLDGIDALYLAGGFFLAPEDVQKLAVHLIERSMPSFTINGVDQVKNGIMASHQAAGDIDQFFRRIALTVDDYVSGTPLSQMPVFIDYTEQLTINYNTAEAIGVPIKYSLLANTDFVGGFYNALSKANYNLVDVIEQVLQNNLQLQAEAIDTALAQNNLDSSRNNYKPSISTTLNGLYVDPDLAAISGGSNPEFSTSGSLTISQTLYSNAANANIGIQQNLLAAQQQRFNASQLDSVFSAINAYFNVLVLKTNAQIQLLNLKLTKDNLKLAKQSYEIGQSGKSDTLRFQSAKAQNTQAMVEAANQLEQAYINLNQVMNNPIDAEIDIVDVAMDEGVFKAYNYNLMRELLDDPELRDPFIDFVIYKAKQNAPELKSLKHNIAAAEQEIRLNGKSRFLPTVALQGQYNKTFDRNGAGSLPPPGGSFLDDNYNIALTVSVPIFSRNQFNTDLYAALLRKDQLNINRQSTEQSIDVNVRSGILSLVNEMSNIQLSEVSEATAKESLELTQASYTNGAVNIVQLIDAQNNYISAQLASANAIYNFLLNGLQLERFMGQYFLLNSPAENAAFKAEFFDHLNKQRGDE</sequence>
<dbReference type="Gene3D" id="1.20.1600.10">
    <property type="entry name" value="Outer membrane efflux proteins (OEP)"/>
    <property type="match status" value="1"/>
</dbReference>
<evidence type="ECO:0000256" key="7">
    <source>
        <dbReference type="ARBA" id="ARBA00023237"/>
    </source>
</evidence>
<evidence type="ECO:0000256" key="2">
    <source>
        <dbReference type="ARBA" id="ARBA00007613"/>
    </source>
</evidence>
<dbReference type="PANTHER" id="PTHR30026:SF20">
    <property type="entry name" value="OUTER MEMBRANE PROTEIN TOLC"/>
    <property type="match status" value="1"/>
</dbReference>
<dbReference type="InterPro" id="IPR003423">
    <property type="entry name" value="OMP_efflux"/>
</dbReference>
<evidence type="ECO:0000256" key="1">
    <source>
        <dbReference type="ARBA" id="ARBA00004442"/>
    </source>
</evidence>
<comment type="subcellular location">
    <subcellularLocation>
        <location evidence="1">Cell outer membrane</location>
    </subcellularLocation>
</comment>
<dbReference type="RefSeq" id="WP_157892970.1">
    <property type="nucleotide sequence ID" value="NZ_JBHRTS010000004.1"/>
</dbReference>
<dbReference type="PANTHER" id="PTHR30026">
    <property type="entry name" value="OUTER MEMBRANE PROTEIN TOLC"/>
    <property type="match status" value="1"/>
</dbReference>
<evidence type="ECO:0000256" key="3">
    <source>
        <dbReference type="ARBA" id="ARBA00022448"/>
    </source>
</evidence>
<protein>
    <submittedName>
        <fullName evidence="8">TolC family protein</fullName>
    </submittedName>
</protein>
<keyword evidence="6" id="KW-0472">Membrane</keyword>
<dbReference type="Proteomes" id="UP001595533">
    <property type="component" value="Unassembled WGS sequence"/>
</dbReference>
<comment type="similarity">
    <text evidence="2">Belongs to the outer membrane factor (OMF) (TC 1.B.17) family.</text>
</comment>
<gene>
    <name evidence="8" type="ORF">ACFODZ_08040</name>
</gene>
<evidence type="ECO:0000256" key="4">
    <source>
        <dbReference type="ARBA" id="ARBA00022452"/>
    </source>
</evidence>